<dbReference type="EMBL" id="CBSD020000083">
    <property type="protein sequence ID" value="CDG76330.1"/>
    <property type="molecule type" value="Genomic_DNA"/>
</dbReference>
<sequence>MGTTSFNYDPSYNSYMVKMNGSEIGGGFGNATLTSSIKVGEQVITWKNASTGEKHTAKNQVTITKEQLKGKKYLAVHLYPDDTVEITISNNWPMPTEKGLSLLDQFRR</sequence>
<evidence type="ECO:0000313" key="2">
    <source>
        <dbReference type="Proteomes" id="UP000019193"/>
    </source>
</evidence>
<dbReference type="Proteomes" id="UP000019193">
    <property type="component" value="Unassembled WGS sequence"/>
</dbReference>
<organism evidence="1 2">
    <name type="scientific">Acinetobacter nosocomialis 28F</name>
    <dbReference type="NCBI Taxonomy" id="1147131"/>
    <lineage>
        <taxon>Bacteria</taxon>
        <taxon>Pseudomonadati</taxon>
        <taxon>Pseudomonadota</taxon>
        <taxon>Gammaproteobacteria</taxon>
        <taxon>Moraxellales</taxon>
        <taxon>Moraxellaceae</taxon>
        <taxon>Acinetobacter</taxon>
        <taxon>Acinetobacter calcoaceticus/baumannii complex</taxon>
    </lineage>
</organism>
<accession>A0AA36KD71</accession>
<keyword evidence="2" id="KW-1185">Reference proteome</keyword>
<evidence type="ECO:0000313" key="1">
    <source>
        <dbReference type="EMBL" id="CDG76330.1"/>
    </source>
</evidence>
<gene>
    <name evidence="1" type="ORF">ANICBIBUN_02355</name>
</gene>
<dbReference type="AlphaFoldDB" id="A0AA36KD71"/>
<reference evidence="1 2" key="1">
    <citation type="submission" date="2013-06" db="EMBL/GenBank/DDBJ databases">
        <title>Comparative analysis of genomes of multi-drug Acinetobacter sp. from Colombian Hospitals.</title>
        <authorList>
            <person name="Barreto-Hernandez E."/>
            <person name="Gonzalez E.B."/>
            <person name="Cepeda L.A."/>
            <person name="Valenzuela E.M."/>
            <person name="Falquet L."/>
            <person name="Reguero M.T."/>
            <person name="Mantilla R."/>
        </authorList>
    </citation>
    <scope>NUCLEOTIDE SEQUENCE [LARGE SCALE GENOMIC DNA]</scope>
    <source>
        <strain evidence="1 2">28F</strain>
    </source>
</reference>
<name>A0AA36KD71_ACINO</name>
<comment type="caution">
    <text evidence="1">The sequence shown here is derived from an EMBL/GenBank/DDBJ whole genome shotgun (WGS) entry which is preliminary data.</text>
</comment>
<proteinExistence type="predicted"/>
<protein>
    <submittedName>
        <fullName evidence="1">Uncharacterized protein</fullName>
    </submittedName>
</protein>